<dbReference type="EC" id="3.1.1.4" evidence="1"/>
<feature type="repeat" description="ANK" evidence="7">
    <location>
        <begin position="316"/>
        <end position="348"/>
    </location>
</feature>
<feature type="short sequence motif" description="DGA/G" evidence="8">
    <location>
        <begin position="602"/>
        <end position="604"/>
    </location>
</feature>
<dbReference type="InterPro" id="IPR047148">
    <property type="entry name" value="PLPL9"/>
</dbReference>
<feature type="active site" description="Proton acceptor" evidence="8">
    <location>
        <position position="602"/>
    </location>
</feature>
<feature type="repeat" description="ANK" evidence="7">
    <location>
        <begin position="219"/>
        <end position="251"/>
    </location>
</feature>
<evidence type="ECO:0000256" key="2">
    <source>
        <dbReference type="ARBA" id="ARBA00022737"/>
    </source>
</evidence>
<dbReference type="CDD" id="cd07212">
    <property type="entry name" value="Pat_PNPLA9"/>
    <property type="match status" value="1"/>
</dbReference>
<dbReference type="PANTHER" id="PTHR24139">
    <property type="entry name" value="CALCIUM-INDEPENDENT PHOSPHOLIPASE A2"/>
    <property type="match status" value="1"/>
</dbReference>
<keyword evidence="2" id="KW-0677">Repeat</keyword>
<keyword evidence="8" id="KW-0442">Lipid degradation</keyword>
<dbReference type="PROSITE" id="PS50088">
    <property type="entry name" value="ANK_REPEAT"/>
    <property type="match status" value="4"/>
</dbReference>
<organism evidence="10 11">
    <name type="scientific">Hippocampus comes</name>
    <name type="common">Tiger tail seahorse</name>
    <dbReference type="NCBI Taxonomy" id="109280"/>
    <lineage>
        <taxon>Eukaryota</taxon>
        <taxon>Metazoa</taxon>
        <taxon>Chordata</taxon>
        <taxon>Craniata</taxon>
        <taxon>Vertebrata</taxon>
        <taxon>Euteleostomi</taxon>
        <taxon>Actinopterygii</taxon>
        <taxon>Neopterygii</taxon>
        <taxon>Teleostei</taxon>
        <taxon>Neoteleostei</taxon>
        <taxon>Acanthomorphata</taxon>
        <taxon>Syngnathiaria</taxon>
        <taxon>Syngnathiformes</taxon>
        <taxon>Syngnathoidei</taxon>
        <taxon>Syngnathidae</taxon>
        <taxon>Hippocampus</taxon>
    </lineage>
</organism>
<evidence type="ECO:0000256" key="4">
    <source>
        <dbReference type="ARBA" id="ARBA00023043"/>
    </source>
</evidence>
<dbReference type="GO" id="GO:0052816">
    <property type="term" value="F:long-chain fatty acyl-CoA hydrolase activity"/>
    <property type="evidence" value="ECO:0007669"/>
    <property type="project" value="TreeGrafter"/>
</dbReference>
<dbReference type="PROSITE" id="PS51635">
    <property type="entry name" value="PNPLA"/>
    <property type="match status" value="1"/>
</dbReference>
<dbReference type="Pfam" id="PF00023">
    <property type="entry name" value="Ank"/>
    <property type="match status" value="1"/>
</dbReference>
<dbReference type="GO" id="GO:0005739">
    <property type="term" value="C:mitochondrion"/>
    <property type="evidence" value="ECO:0007669"/>
    <property type="project" value="TreeGrafter"/>
</dbReference>
<evidence type="ECO:0000256" key="3">
    <source>
        <dbReference type="ARBA" id="ARBA00022801"/>
    </source>
</evidence>
<dbReference type="PROSITE" id="PS50297">
    <property type="entry name" value="ANK_REP_REGION"/>
    <property type="match status" value="4"/>
</dbReference>
<dbReference type="GO" id="GO:0035965">
    <property type="term" value="P:cardiolipin acyl-chain remodeling"/>
    <property type="evidence" value="ECO:0007669"/>
    <property type="project" value="TreeGrafter"/>
</dbReference>
<dbReference type="PANTHER" id="PTHR24139:SF34">
    <property type="entry name" value="85_88 KDA CALCIUM-INDEPENDENT PHOSPHOLIPASE A2"/>
    <property type="match status" value="1"/>
</dbReference>
<dbReference type="SUPFAM" id="SSF52151">
    <property type="entry name" value="FabD/lysophospholipase-like"/>
    <property type="match status" value="1"/>
</dbReference>
<evidence type="ECO:0000313" key="10">
    <source>
        <dbReference type="Ensembl" id="ENSHCOP00000018729.1"/>
    </source>
</evidence>
<dbReference type="AlphaFoldDB" id="A0A3Q2YK26"/>
<proteinExistence type="predicted"/>
<keyword evidence="4 7" id="KW-0040">ANK repeat</keyword>
<dbReference type="SUPFAM" id="SSF48403">
    <property type="entry name" value="Ankyrin repeat"/>
    <property type="match status" value="1"/>
</dbReference>
<evidence type="ECO:0000256" key="8">
    <source>
        <dbReference type="PROSITE-ProRule" id="PRU01161"/>
    </source>
</evidence>
<dbReference type="Gene3D" id="3.40.1090.10">
    <property type="entry name" value="Cytosolic phospholipase A2 catalytic domain"/>
    <property type="match status" value="1"/>
</dbReference>
<keyword evidence="5 8" id="KW-0443">Lipid metabolism</keyword>
<dbReference type="InterPro" id="IPR002110">
    <property type="entry name" value="Ankyrin_rpt"/>
</dbReference>
<dbReference type="GeneTree" id="ENSGT00940000158756"/>
<keyword evidence="3 8" id="KW-0378">Hydrolase</keyword>
<dbReference type="InterPro" id="IPR016035">
    <property type="entry name" value="Acyl_Trfase/lysoPLipase"/>
</dbReference>
<dbReference type="GO" id="GO:0016042">
    <property type="term" value="P:lipid catabolic process"/>
    <property type="evidence" value="ECO:0007669"/>
    <property type="project" value="UniProtKB-UniRule"/>
</dbReference>
<evidence type="ECO:0000313" key="11">
    <source>
        <dbReference type="Proteomes" id="UP000264820"/>
    </source>
</evidence>
<reference evidence="10" key="2">
    <citation type="submission" date="2025-09" db="UniProtKB">
        <authorList>
            <consortium name="Ensembl"/>
        </authorList>
    </citation>
    <scope>IDENTIFICATION</scope>
</reference>
<evidence type="ECO:0000256" key="7">
    <source>
        <dbReference type="PROSITE-ProRule" id="PRU00023"/>
    </source>
</evidence>
<dbReference type="PRINTS" id="PR01415">
    <property type="entry name" value="ANKYRIN"/>
</dbReference>
<dbReference type="Pfam" id="PF01734">
    <property type="entry name" value="Patatin"/>
    <property type="match status" value="1"/>
</dbReference>
<feature type="short sequence motif" description="GXSXG" evidence="8">
    <location>
        <begin position="467"/>
        <end position="471"/>
    </location>
</feature>
<feature type="domain" description="PNPLA" evidence="9">
    <location>
        <begin position="431"/>
        <end position="615"/>
    </location>
</feature>
<name>A0A3Q2YK26_HIPCM</name>
<protein>
    <recommendedName>
        <fullName evidence="1">phospholipase A2</fullName>
        <ecNumber evidence="1">3.1.1.4</ecNumber>
    </recommendedName>
</protein>
<feature type="short sequence motif" description="GXGXXG" evidence="8">
    <location>
        <begin position="435"/>
        <end position="440"/>
    </location>
</feature>
<keyword evidence="11" id="KW-1185">Reference proteome</keyword>
<reference evidence="10" key="1">
    <citation type="submission" date="2025-08" db="UniProtKB">
        <authorList>
            <consortium name="Ensembl"/>
        </authorList>
    </citation>
    <scope>IDENTIFICATION</scope>
</reference>
<dbReference type="Pfam" id="PF13606">
    <property type="entry name" value="Ank_3"/>
    <property type="match status" value="1"/>
</dbReference>
<dbReference type="GO" id="GO:0047499">
    <property type="term" value="F:calcium-independent phospholipase A2 activity"/>
    <property type="evidence" value="ECO:0007669"/>
    <property type="project" value="InterPro"/>
</dbReference>
<feature type="repeat" description="ANK" evidence="7">
    <location>
        <begin position="151"/>
        <end position="184"/>
    </location>
</feature>
<dbReference type="Ensembl" id="ENSHCOT00000010512.1">
    <property type="protein sequence ID" value="ENSHCOP00000018729.1"/>
    <property type="gene ID" value="ENSHCOG00000003502.1"/>
</dbReference>
<dbReference type="InterPro" id="IPR036770">
    <property type="entry name" value="Ankyrin_rpt-contain_sf"/>
</dbReference>
<dbReference type="GO" id="GO:2000304">
    <property type="term" value="P:positive regulation of ceramide biosynthetic process"/>
    <property type="evidence" value="ECO:0007669"/>
    <property type="project" value="TreeGrafter"/>
</dbReference>
<feature type="repeat" description="ANK" evidence="7">
    <location>
        <begin position="349"/>
        <end position="381"/>
    </location>
</feature>
<dbReference type="Gene3D" id="1.25.40.20">
    <property type="entry name" value="Ankyrin repeat-containing domain"/>
    <property type="match status" value="2"/>
</dbReference>
<dbReference type="InterPro" id="IPR002641">
    <property type="entry name" value="PNPLA_dom"/>
</dbReference>
<comment type="catalytic activity">
    <reaction evidence="6">
        <text>a 1,2-diacyl-sn-glycero-3-phosphocholine + H2O = a 1-acyl-sn-glycero-3-phosphocholine + a fatty acid + H(+)</text>
        <dbReference type="Rhea" id="RHEA:15801"/>
        <dbReference type="ChEBI" id="CHEBI:15377"/>
        <dbReference type="ChEBI" id="CHEBI:15378"/>
        <dbReference type="ChEBI" id="CHEBI:28868"/>
        <dbReference type="ChEBI" id="CHEBI:57643"/>
        <dbReference type="ChEBI" id="CHEBI:58168"/>
        <dbReference type="EC" id="3.1.1.4"/>
    </reaction>
    <physiologicalReaction direction="left-to-right" evidence="6">
        <dbReference type="Rhea" id="RHEA:15802"/>
    </physiologicalReaction>
</comment>
<evidence type="ECO:0000256" key="1">
    <source>
        <dbReference type="ARBA" id="ARBA00013278"/>
    </source>
</evidence>
<accession>A0A3Q2YK26</accession>
<evidence type="ECO:0000256" key="5">
    <source>
        <dbReference type="ARBA" id="ARBA00023098"/>
    </source>
</evidence>
<evidence type="ECO:0000259" key="9">
    <source>
        <dbReference type="PROSITE" id="PS51635"/>
    </source>
</evidence>
<evidence type="ECO:0000256" key="6">
    <source>
        <dbReference type="ARBA" id="ARBA00023422"/>
    </source>
</evidence>
<dbReference type="Proteomes" id="UP000264820">
    <property type="component" value="Unplaced"/>
</dbReference>
<feature type="active site" description="Nucleophile" evidence="8">
    <location>
        <position position="469"/>
    </location>
</feature>
<sequence>MQFLGRLLDTVTSVSTLFTNPYRVRDVQLSDYGGGGKIRLKQEGRLVLYKNGQCQSWDCVLMCPDTPAAALRLFQVASEEDAMNWFPQYALKLPPFYDTLPPMKAETAQIIVDCLRNHPDWSVAHIAVDTGLRECLKHNYVQSQINARDALGQTPLHLACERSDAACVKELLEESQARTDIRDNQGETPMHIAAKHDSPAIIQVLCSRLCSGVNELNNSGETPLHVSCRLGRVEAVKALLGGGAKCNVPGGAGYPIHSAMKYSERSCTEEILKADPDQLHAEDSLYGGTPLHWAKTAEMCRMLLERGSAINYLSKTGESALHICTKKGRFEAAMVLLTHGANANLKGLDGNTALHLAMKMDHMELIKALIVFGANVEIHNDLGETPGLIAARTSKGFEDVIHMGATIAAMSRGKSELDGPKMDKRRTDTLLCLDGGGIRGLVLIQMLIALEKEAGRPIRELFDWVAGTSTGGILALAIVHGKSMEYLRCLYFRMKEQVFRGSRPYESAPLEDFLKKEFGENTKMADVQYPRVMVTSVLADRHPGELHIFRNYDPPSVGRESPYATTATFKPLTIPEEQLVWRAARSSGAAPTYFRPMGRFLDGGLLANNPTLDAMSEIHRHYKALKAEGHGVEIKKLGLVVSLGTGKPPQVAVSSVDVFRPSNPLELAKSIVGAKELGKMLVDCCTDSDGCAVDRASAWCEMIDTIYHRLSPQLSQEVMLDEVSDAILVDMLWETQMYLYDKREVLQSLAKALADKE</sequence>
<dbReference type="SMART" id="SM00248">
    <property type="entry name" value="ANK"/>
    <property type="match status" value="6"/>
</dbReference>
<dbReference type="Pfam" id="PF12796">
    <property type="entry name" value="Ank_2"/>
    <property type="match status" value="2"/>
</dbReference>